<dbReference type="EMBL" id="MK072001">
    <property type="protein sequence ID" value="AYV76917.1"/>
    <property type="molecule type" value="Genomic_DNA"/>
</dbReference>
<accession>A0A3G4ZPW3</accession>
<dbReference type="InterPro" id="IPR036691">
    <property type="entry name" value="Endo/exonu/phosph_ase_sf"/>
</dbReference>
<evidence type="ECO:0008006" key="2">
    <source>
        <dbReference type="Google" id="ProtNLM"/>
    </source>
</evidence>
<organism evidence="1">
    <name type="scientific">Barrevirus sp</name>
    <dbReference type="NCBI Taxonomy" id="2487763"/>
    <lineage>
        <taxon>Viruses</taxon>
        <taxon>Varidnaviria</taxon>
        <taxon>Bamfordvirae</taxon>
        <taxon>Nucleocytoviricota</taxon>
        <taxon>Megaviricetes</taxon>
        <taxon>Imitervirales</taxon>
        <taxon>Mimiviridae</taxon>
        <taxon>Klosneuvirinae</taxon>
    </lineage>
</organism>
<dbReference type="Gene3D" id="3.60.10.10">
    <property type="entry name" value="Endonuclease/exonuclease/phosphatase"/>
    <property type="match status" value="1"/>
</dbReference>
<proteinExistence type="predicted"/>
<protein>
    <recommendedName>
        <fullName evidence="2">Endonuclease/exonuclease/phosphatase family protein</fullName>
    </recommendedName>
</protein>
<reference evidence="1" key="1">
    <citation type="submission" date="2018-10" db="EMBL/GenBank/DDBJ databases">
        <title>Hidden diversity of soil giant viruses.</title>
        <authorList>
            <person name="Schulz F."/>
            <person name="Alteio L."/>
            <person name="Goudeau D."/>
            <person name="Ryan E.M."/>
            <person name="Malmstrom R.R."/>
            <person name="Blanchard J."/>
            <person name="Woyke T."/>
        </authorList>
    </citation>
    <scope>NUCLEOTIDE SEQUENCE</scope>
    <source>
        <strain evidence="1">BAV1</strain>
    </source>
</reference>
<evidence type="ECO:0000313" key="1">
    <source>
        <dbReference type="EMBL" id="AYV76917.1"/>
    </source>
</evidence>
<name>A0A3G4ZPW3_9VIRU</name>
<dbReference type="SUPFAM" id="SSF56219">
    <property type="entry name" value="DNase I-like"/>
    <property type="match status" value="1"/>
</dbReference>
<sequence length="343" mass="39357">MFSCLSRKKGKQKDNKDKKVNRITIDDYEKVKIPKDYTLIKMISYNINLSHSVNLDKKIKEVISYMTSNYYNKSIDIINLQEINDIVSLNILVEEFKRFCLVNNLTYYYSPPFNNILPTSHSHRFSHEQGHGHSHGLSIHMIEKSFDSRERVIGNKNKKIIHNIIISKFPIISTIYSELNTDSGMEDILGTQVLVGANILIGNSIISVFNVTFSKDVVAAQLNNREIRGIELITMLKIINNNSLTLKNDSISKYTVTHLNLITGTFNIPEIESDGKVNDEYDDILSVGHFLDIFRLISEDYGFTTTFKERINYVFLYMSEDFYKGSSYSDTIVNGKSVVDKDI</sequence>
<feature type="non-terminal residue" evidence="1">
    <location>
        <position position="343"/>
    </location>
</feature>
<gene>
    <name evidence="1" type="ORF">Barrevirus4_1</name>
</gene>